<evidence type="ECO:0000313" key="2">
    <source>
        <dbReference type="EMBL" id="GIE25573.1"/>
    </source>
</evidence>
<organism evidence="2 3">
    <name type="scientific">Winogradskya humida</name>
    <dbReference type="NCBI Taxonomy" id="113566"/>
    <lineage>
        <taxon>Bacteria</taxon>
        <taxon>Bacillati</taxon>
        <taxon>Actinomycetota</taxon>
        <taxon>Actinomycetes</taxon>
        <taxon>Micromonosporales</taxon>
        <taxon>Micromonosporaceae</taxon>
        <taxon>Winogradskya</taxon>
    </lineage>
</organism>
<gene>
    <name evidence="2" type="ORF">Ahu01nite_086750</name>
</gene>
<evidence type="ECO:0000256" key="1">
    <source>
        <dbReference type="SAM" id="Phobius"/>
    </source>
</evidence>
<keyword evidence="1" id="KW-0472">Membrane</keyword>
<feature type="transmembrane region" description="Helical" evidence="1">
    <location>
        <begin position="126"/>
        <end position="146"/>
    </location>
</feature>
<sequence>MITKGGSRTTLARMRDRIADEWLAEIAGYPLGGTQRPLLAQLVELAEHGVLTLGHADGGVLVEVGEVPAAGEAATAVLGALLPGGQNSLLLRPGQHTRTSGVLLRAATRRTWEAGLWRAERSVPRLLVVGGAAFFGVAVLPVVLALGGAPDWAPPVAFFVVAAMLLLSLPLVRDWVAPRVLTPAGQESVAELVAYVGSRRAAPDAPLADRVAFGARDDWSTSTELIDQLSLAFR</sequence>
<proteinExistence type="predicted"/>
<reference evidence="2 3" key="1">
    <citation type="submission" date="2021-01" db="EMBL/GenBank/DDBJ databases">
        <title>Whole genome shotgun sequence of Actinoplanes humidus NBRC 14915.</title>
        <authorList>
            <person name="Komaki H."/>
            <person name="Tamura T."/>
        </authorList>
    </citation>
    <scope>NUCLEOTIDE SEQUENCE [LARGE SCALE GENOMIC DNA]</scope>
    <source>
        <strain evidence="2 3">NBRC 14915</strain>
    </source>
</reference>
<dbReference type="EMBL" id="BOMN01000124">
    <property type="protein sequence ID" value="GIE25573.1"/>
    <property type="molecule type" value="Genomic_DNA"/>
</dbReference>
<dbReference type="Proteomes" id="UP000603200">
    <property type="component" value="Unassembled WGS sequence"/>
</dbReference>
<keyword evidence="3" id="KW-1185">Reference proteome</keyword>
<name>A0ABQ4A417_9ACTN</name>
<accession>A0ABQ4A417</accession>
<protein>
    <recommendedName>
        <fullName evidence="4">TIGR04222 domain-containing membrane protein</fullName>
    </recommendedName>
</protein>
<evidence type="ECO:0000313" key="3">
    <source>
        <dbReference type="Proteomes" id="UP000603200"/>
    </source>
</evidence>
<feature type="transmembrane region" description="Helical" evidence="1">
    <location>
        <begin position="152"/>
        <end position="172"/>
    </location>
</feature>
<comment type="caution">
    <text evidence="2">The sequence shown here is derived from an EMBL/GenBank/DDBJ whole genome shotgun (WGS) entry which is preliminary data.</text>
</comment>
<keyword evidence="1" id="KW-1133">Transmembrane helix</keyword>
<keyword evidence="1" id="KW-0812">Transmembrane</keyword>
<evidence type="ECO:0008006" key="4">
    <source>
        <dbReference type="Google" id="ProtNLM"/>
    </source>
</evidence>